<dbReference type="InterPro" id="IPR019874">
    <property type="entry name" value="RF_methyltr_PrmC"/>
</dbReference>
<dbReference type="InterPro" id="IPR029063">
    <property type="entry name" value="SAM-dependent_MTases_sf"/>
</dbReference>
<feature type="domain" description="Release factor glutamine methyltransferase N-terminal" evidence="7">
    <location>
        <begin position="8"/>
        <end position="68"/>
    </location>
</feature>
<evidence type="ECO:0000256" key="3">
    <source>
        <dbReference type="ARBA" id="ARBA00022679"/>
    </source>
</evidence>
<dbReference type="InterPro" id="IPR040758">
    <property type="entry name" value="PrmC_N"/>
</dbReference>
<reference evidence="8 9" key="1">
    <citation type="submission" date="2018-12" db="EMBL/GenBank/DDBJ databases">
        <authorList>
            <consortium name="Pathogen Informatics"/>
        </authorList>
    </citation>
    <scope>NUCLEOTIDE SEQUENCE [LARGE SCALE GENOMIC DNA]</scope>
    <source>
        <strain evidence="8 9">NCTC13354</strain>
    </source>
</reference>
<sequence length="288" mass="31047">MWAREIGRASSMLADAGVPSPDVDARLLAEHVRHPVEPARQIDDAERAAYGKLVALRAQRVPLQHIVGTMYFRYLELEARPGVFIVRPETEMVAQAALDELAKMRAEAGGLASHSGRPVVVDLCTGSGAIAISIATEADADVSAVEISPEAYESAQRNNAAYGGKVRLVHGDALTALDELAGKVDMVVTNPPYVRGDHELNPEVRHDPELALFGGGVDGLELPVRLIRRAHELLRPGGILIMEHGDDQALALRDAADDAGFRARTGQDLTGRDRWLRARKTGPAKGEQ</sequence>
<dbReference type="PANTHER" id="PTHR18895">
    <property type="entry name" value="HEMK METHYLTRANSFERASE"/>
    <property type="match status" value="1"/>
</dbReference>
<keyword evidence="9" id="KW-1185">Reference proteome</keyword>
<dbReference type="InterPro" id="IPR050320">
    <property type="entry name" value="N5-glutamine_MTase"/>
</dbReference>
<dbReference type="GO" id="GO:0102559">
    <property type="term" value="F:peptide chain release factor N(5)-glutamine methyltransferase activity"/>
    <property type="evidence" value="ECO:0007669"/>
    <property type="project" value="UniProtKB-EC"/>
</dbReference>
<dbReference type="EC" id="2.1.1.297" evidence="1"/>
<dbReference type="OrthoDB" id="9800643at2"/>
<dbReference type="Pfam" id="PF17827">
    <property type="entry name" value="PrmC_N"/>
    <property type="match status" value="1"/>
</dbReference>
<dbReference type="InterPro" id="IPR002052">
    <property type="entry name" value="DNA_methylase_N6_adenine_CS"/>
</dbReference>
<dbReference type="InterPro" id="IPR007848">
    <property type="entry name" value="Small_mtfrase_dom"/>
</dbReference>
<evidence type="ECO:0000256" key="4">
    <source>
        <dbReference type="ARBA" id="ARBA00022691"/>
    </source>
</evidence>
<dbReference type="GO" id="GO:0032259">
    <property type="term" value="P:methylation"/>
    <property type="evidence" value="ECO:0007669"/>
    <property type="project" value="UniProtKB-KW"/>
</dbReference>
<feature type="domain" description="Methyltransferase small" evidence="6">
    <location>
        <begin position="119"/>
        <end position="198"/>
    </location>
</feature>
<keyword evidence="2 8" id="KW-0489">Methyltransferase</keyword>
<dbReference type="Gene3D" id="3.40.50.150">
    <property type="entry name" value="Vaccinia Virus protein VP39"/>
    <property type="match status" value="1"/>
</dbReference>
<dbReference type="SUPFAM" id="SSF53335">
    <property type="entry name" value="S-adenosyl-L-methionine-dependent methyltransferases"/>
    <property type="match status" value="1"/>
</dbReference>
<dbReference type="Pfam" id="PF05175">
    <property type="entry name" value="MTS"/>
    <property type="match status" value="1"/>
</dbReference>
<keyword evidence="4" id="KW-0949">S-adenosyl-L-methionine</keyword>
<proteinExistence type="predicted"/>
<dbReference type="EMBL" id="LR134476">
    <property type="protein sequence ID" value="VEI13757.1"/>
    <property type="molecule type" value="Genomic_DNA"/>
</dbReference>
<evidence type="ECO:0000256" key="1">
    <source>
        <dbReference type="ARBA" id="ARBA00012771"/>
    </source>
</evidence>
<dbReference type="PANTHER" id="PTHR18895:SF74">
    <property type="entry name" value="MTRF1L RELEASE FACTOR GLUTAMINE METHYLTRANSFERASE"/>
    <property type="match status" value="1"/>
</dbReference>
<evidence type="ECO:0000259" key="7">
    <source>
        <dbReference type="Pfam" id="PF17827"/>
    </source>
</evidence>
<organism evidence="8 9">
    <name type="scientific">Trueperella bialowiezensis</name>
    <dbReference type="NCBI Taxonomy" id="312285"/>
    <lineage>
        <taxon>Bacteria</taxon>
        <taxon>Bacillati</taxon>
        <taxon>Actinomycetota</taxon>
        <taxon>Actinomycetes</taxon>
        <taxon>Actinomycetales</taxon>
        <taxon>Actinomycetaceae</taxon>
        <taxon>Trueperella</taxon>
    </lineage>
</organism>
<protein>
    <recommendedName>
        <fullName evidence="1">peptide chain release factor N(5)-glutamine methyltransferase</fullName>
        <ecNumber evidence="1">2.1.1.297</ecNumber>
    </recommendedName>
</protein>
<evidence type="ECO:0000256" key="5">
    <source>
        <dbReference type="ARBA" id="ARBA00048391"/>
    </source>
</evidence>
<name>A0A448PFP7_9ACTO</name>
<evidence type="ECO:0000313" key="8">
    <source>
        <dbReference type="EMBL" id="VEI13757.1"/>
    </source>
</evidence>
<dbReference type="GO" id="GO:0003676">
    <property type="term" value="F:nucleic acid binding"/>
    <property type="evidence" value="ECO:0007669"/>
    <property type="project" value="InterPro"/>
</dbReference>
<evidence type="ECO:0000259" key="6">
    <source>
        <dbReference type="Pfam" id="PF05175"/>
    </source>
</evidence>
<dbReference type="KEGG" id="tbw:NCTC13354_01479"/>
<dbReference type="CDD" id="cd02440">
    <property type="entry name" value="AdoMet_MTases"/>
    <property type="match status" value="1"/>
</dbReference>
<dbReference type="Proteomes" id="UP000269542">
    <property type="component" value="Chromosome"/>
</dbReference>
<evidence type="ECO:0000256" key="2">
    <source>
        <dbReference type="ARBA" id="ARBA00022603"/>
    </source>
</evidence>
<evidence type="ECO:0000313" key="9">
    <source>
        <dbReference type="Proteomes" id="UP000269542"/>
    </source>
</evidence>
<comment type="catalytic activity">
    <reaction evidence="5">
        <text>L-glutaminyl-[peptide chain release factor] + S-adenosyl-L-methionine = N(5)-methyl-L-glutaminyl-[peptide chain release factor] + S-adenosyl-L-homocysteine + H(+)</text>
        <dbReference type="Rhea" id="RHEA:42896"/>
        <dbReference type="Rhea" id="RHEA-COMP:10271"/>
        <dbReference type="Rhea" id="RHEA-COMP:10272"/>
        <dbReference type="ChEBI" id="CHEBI:15378"/>
        <dbReference type="ChEBI" id="CHEBI:30011"/>
        <dbReference type="ChEBI" id="CHEBI:57856"/>
        <dbReference type="ChEBI" id="CHEBI:59789"/>
        <dbReference type="ChEBI" id="CHEBI:61891"/>
        <dbReference type="EC" id="2.1.1.297"/>
    </reaction>
</comment>
<dbReference type="PROSITE" id="PS00092">
    <property type="entry name" value="N6_MTASE"/>
    <property type="match status" value="1"/>
</dbReference>
<dbReference type="Gene3D" id="1.10.8.10">
    <property type="entry name" value="DNA helicase RuvA subunit, C-terminal domain"/>
    <property type="match status" value="1"/>
</dbReference>
<keyword evidence="3 8" id="KW-0808">Transferase</keyword>
<dbReference type="AlphaFoldDB" id="A0A448PFP7"/>
<gene>
    <name evidence="8" type="primary">prmC_2</name>
    <name evidence="8" type="ORF">NCTC13354_01479</name>
</gene>
<dbReference type="NCBIfam" id="TIGR03534">
    <property type="entry name" value="RF_mod_PrmC"/>
    <property type="match status" value="1"/>
</dbReference>
<dbReference type="NCBIfam" id="TIGR00536">
    <property type="entry name" value="hemK_fam"/>
    <property type="match status" value="1"/>
</dbReference>
<dbReference type="RefSeq" id="WP_126416828.1">
    <property type="nucleotide sequence ID" value="NZ_LR134476.1"/>
</dbReference>
<accession>A0A448PFP7</accession>
<dbReference type="InterPro" id="IPR004556">
    <property type="entry name" value="HemK-like"/>
</dbReference>